<dbReference type="GO" id="GO:0000976">
    <property type="term" value="F:transcription cis-regulatory region binding"/>
    <property type="evidence" value="ECO:0007669"/>
    <property type="project" value="TreeGrafter"/>
</dbReference>
<dbReference type="PANTHER" id="PTHR30146">
    <property type="entry name" value="LACI-RELATED TRANSCRIPTIONAL REPRESSOR"/>
    <property type="match status" value="1"/>
</dbReference>
<evidence type="ECO:0000313" key="7">
    <source>
        <dbReference type="Proteomes" id="UP000198877"/>
    </source>
</evidence>
<feature type="region of interest" description="Disordered" evidence="4">
    <location>
        <begin position="1"/>
        <end position="37"/>
    </location>
</feature>
<dbReference type="PANTHER" id="PTHR30146:SF109">
    <property type="entry name" value="HTH-TYPE TRANSCRIPTIONAL REGULATOR GALS"/>
    <property type="match status" value="1"/>
</dbReference>
<gene>
    <name evidence="6" type="ORF">SAMN04488591_2444</name>
</gene>
<keyword evidence="1" id="KW-0805">Transcription regulation</keyword>
<name>A0A1I6I575_9MICO</name>
<evidence type="ECO:0000259" key="5">
    <source>
        <dbReference type="Pfam" id="PF13377"/>
    </source>
</evidence>
<dbReference type="GO" id="GO:0003700">
    <property type="term" value="F:DNA-binding transcription factor activity"/>
    <property type="evidence" value="ECO:0007669"/>
    <property type="project" value="TreeGrafter"/>
</dbReference>
<accession>A0A1I6I575</accession>
<evidence type="ECO:0000256" key="4">
    <source>
        <dbReference type="SAM" id="MobiDB-lite"/>
    </source>
</evidence>
<dbReference type="Gene3D" id="3.40.50.2300">
    <property type="match status" value="2"/>
</dbReference>
<keyword evidence="3" id="KW-0804">Transcription</keyword>
<evidence type="ECO:0000256" key="3">
    <source>
        <dbReference type="ARBA" id="ARBA00023163"/>
    </source>
</evidence>
<dbReference type="SUPFAM" id="SSF53822">
    <property type="entry name" value="Periplasmic binding protein-like I"/>
    <property type="match status" value="1"/>
</dbReference>
<dbReference type="AlphaFoldDB" id="A0A1I6I575"/>
<dbReference type="InterPro" id="IPR028082">
    <property type="entry name" value="Peripla_BP_I"/>
</dbReference>
<dbReference type="CDD" id="cd06267">
    <property type="entry name" value="PBP1_LacI_sugar_binding-like"/>
    <property type="match status" value="1"/>
</dbReference>
<dbReference type="InterPro" id="IPR046335">
    <property type="entry name" value="LacI/GalR-like_sensor"/>
</dbReference>
<evidence type="ECO:0000256" key="2">
    <source>
        <dbReference type="ARBA" id="ARBA00023125"/>
    </source>
</evidence>
<proteinExistence type="predicted"/>
<evidence type="ECO:0000313" key="6">
    <source>
        <dbReference type="EMBL" id="SFR61851.1"/>
    </source>
</evidence>
<sequence length="344" mass="36230">MTDGANVRGTGRARPVRRTITGRSVMRSSDPHRPEAQRSVPVIRAPRTGLIALAVPNLEEPYFAELTSLLVRRADERGLAVLIVQTEGDHGREIAVADGVGLPPIDGLIHIPRSLTVSDLTRRTSPGPLVLLGEHIQTSPFTHITIDNRAAARLATEHLLSTGRRRIAFIGRRDARPSDAADRRHAGYVEALAHAALPADPADPAAVAQVAAFTAEEGERATAEMLAALPDLDGIVCANDSIALGALVALHAAGRAVPADVAVTGIDDIRAARFAIPALTTVAPDHEQLVDAAFTELERQLTAPPGADLPVRHVTVGIRLIERASTVSAAADDATPARPGGARR</sequence>
<keyword evidence="2 6" id="KW-0238">DNA-binding</keyword>
<evidence type="ECO:0000256" key="1">
    <source>
        <dbReference type="ARBA" id="ARBA00023015"/>
    </source>
</evidence>
<dbReference type="EMBL" id="FOYR01000002">
    <property type="protein sequence ID" value="SFR61851.1"/>
    <property type="molecule type" value="Genomic_DNA"/>
</dbReference>
<feature type="domain" description="Transcriptional regulator LacI/GalR-like sensor" evidence="5">
    <location>
        <begin position="156"/>
        <end position="326"/>
    </location>
</feature>
<dbReference type="Pfam" id="PF13377">
    <property type="entry name" value="Peripla_BP_3"/>
    <property type="match status" value="1"/>
</dbReference>
<protein>
    <submittedName>
        <fullName evidence="6">DNA-binding transcriptional regulator, LacI/PurR family</fullName>
    </submittedName>
</protein>
<organism evidence="6 7">
    <name type="scientific">Microbacterium azadirachtae</name>
    <dbReference type="NCBI Taxonomy" id="582680"/>
    <lineage>
        <taxon>Bacteria</taxon>
        <taxon>Bacillati</taxon>
        <taxon>Actinomycetota</taxon>
        <taxon>Actinomycetes</taxon>
        <taxon>Micrococcales</taxon>
        <taxon>Microbacteriaceae</taxon>
        <taxon>Microbacterium</taxon>
    </lineage>
</organism>
<dbReference type="Proteomes" id="UP000198877">
    <property type="component" value="Unassembled WGS sequence"/>
</dbReference>
<reference evidence="7" key="1">
    <citation type="submission" date="2016-10" db="EMBL/GenBank/DDBJ databases">
        <authorList>
            <person name="Varghese N."/>
            <person name="Submissions S."/>
        </authorList>
    </citation>
    <scope>NUCLEOTIDE SEQUENCE [LARGE SCALE GENOMIC DNA]</scope>
    <source>
        <strain evidence="7">CL127</strain>
    </source>
</reference>